<protein>
    <submittedName>
        <fullName evidence="2">Uncharacterized protein</fullName>
    </submittedName>
</protein>
<dbReference type="EMBL" id="LGRX02030533">
    <property type="protein sequence ID" value="KAK3245562.1"/>
    <property type="molecule type" value="Genomic_DNA"/>
</dbReference>
<evidence type="ECO:0000313" key="3">
    <source>
        <dbReference type="Proteomes" id="UP001190700"/>
    </source>
</evidence>
<dbReference type="InterPro" id="IPR006652">
    <property type="entry name" value="Kelch_1"/>
</dbReference>
<name>A0AAE0C1F2_9CHLO</name>
<comment type="caution">
    <text evidence="2">The sequence shown here is derived from an EMBL/GenBank/DDBJ whole genome shotgun (WGS) entry which is preliminary data.</text>
</comment>
<dbReference type="PANTHER" id="PTHR23244">
    <property type="entry name" value="KELCH REPEAT DOMAIN"/>
    <property type="match status" value="1"/>
</dbReference>
<dbReference type="AlphaFoldDB" id="A0AAE0C1F2"/>
<dbReference type="Proteomes" id="UP001190700">
    <property type="component" value="Unassembled WGS sequence"/>
</dbReference>
<organism evidence="2 3">
    <name type="scientific">Cymbomonas tetramitiformis</name>
    <dbReference type="NCBI Taxonomy" id="36881"/>
    <lineage>
        <taxon>Eukaryota</taxon>
        <taxon>Viridiplantae</taxon>
        <taxon>Chlorophyta</taxon>
        <taxon>Pyramimonadophyceae</taxon>
        <taxon>Pyramimonadales</taxon>
        <taxon>Pyramimonadaceae</taxon>
        <taxon>Cymbomonas</taxon>
    </lineage>
</organism>
<evidence type="ECO:0000256" key="1">
    <source>
        <dbReference type="SAM" id="MobiDB-lite"/>
    </source>
</evidence>
<dbReference type="Pfam" id="PF01344">
    <property type="entry name" value="Kelch_1"/>
    <property type="match status" value="1"/>
</dbReference>
<feature type="region of interest" description="Disordered" evidence="1">
    <location>
        <begin position="273"/>
        <end position="340"/>
    </location>
</feature>
<dbReference type="Gene3D" id="2.120.10.80">
    <property type="entry name" value="Kelch-type beta propeller"/>
    <property type="match status" value="3"/>
</dbReference>
<gene>
    <name evidence="2" type="ORF">CYMTET_44874</name>
</gene>
<feature type="compositionally biased region" description="Polar residues" evidence="1">
    <location>
        <begin position="282"/>
        <end position="293"/>
    </location>
</feature>
<accession>A0AAE0C1F2</accession>
<dbReference type="SUPFAM" id="SSF117281">
    <property type="entry name" value="Kelch motif"/>
    <property type="match status" value="2"/>
</dbReference>
<keyword evidence="3" id="KW-1185">Reference proteome</keyword>
<evidence type="ECO:0000313" key="2">
    <source>
        <dbReference type="EMBL" id="KAK3245562.1"/>
    </source>
</evidence>
<sequence length="468" mass="50658">MWVASVTASRPRAPLSDVQSLWAAVADFPASVTWVPVPDRGQAPYVSRHTATIVGKRLFIIGGWNGRIRTPWVHIFNFETETWTHPDIPQDENAPIGLSGHTATPIAHTSSLVDSPSRGAVSRAVVYSGEELEDGLILVVGKEGNIGCRTTSVMLLDTAVMRWKHTLYNDAARTGHIAVHAGNRVLLYGGREGNLFRSIPIKHGVLRDFAALSSTYRGMDCCGELQTPSKRSLAAGASLFSHVLECADAELTKPASHKESDVLRRSQPALPTTLSRVLPLTSAPTSAVRSPRTSPLPHPAIDKKPRARRPLSGVDGGDSPGAGSKHFRSPFRNDLSAESSVPPEAHQRLLAMITQASVQSPRIELSWTAALHIDQYVILLGGRPPQLGASTLGTYKHKGNMPVFLCDLETGAWCTPRSRGKRLALPRARSGHTATYWKGYGIVFGGRFEDGPSGKVVHYNSLNAIRII</sequence>
<dbReference type="InterPro" id="IPR015915">
    <property type="entry name" value="Kelch-typ_b-propeller"/>
</dbReference>
<proteinExistence type="predicted"/>
<reference evidence="2 3" key="1">
    <citation type="journal article" date="2015" name="Genome Biol. Evol.">
        <title>Comparative Genomics of a Bacterivorous Green Alga Reveals Evolutionary Causalities and Consequences of Phago-Mixotrophic Mode of Nutrition.</title>
        <authorList>
            <person name="Burns J.A."/>
            <person name="Paasch A."/>
            <person name="Narechania A."/>
            <person name="Kim E."/>
        </authorList>
    </citation>
    <scope>NUCLEOTIDE SEQUENCE [LARGE SCALE GENOMIC DNA]</scope>
    <source>
        <strain evidence="2 3">PLY_AMNH</strain>
    </source>
</reference>